<accession>A0ABT8LDA9</accession>
<keyword evidence="1" id="KW-1133">Transmembrane helix</keyword>
<evidence type="ECO:0000256" key="1">
    <source>
        <dbReference type="SAM" id="Phobius"/>
    </source>
</evidence>
<name>A0ABT8LDA9_9BACT</name>
<feature type="transmembrane region" description="Helical" evidence="1">
    <location>
        <begin position="99"/>
        <end position="117"/>
    </location>
</feature>
<evidence type="ECO:0000313" key="3">
    <source>
        <dbReference type="Proteomes" id="UP001172083"/>
    </source>
</evidence>
<proteinExistence type="predicted"/>
<dbReference type="EMBL" id="JAUJEB010000007">
    <property type="protein sequence ID" value="MDN5215603.1"/>
    <property type="molecule type" value="Genomic_DNA"/>
</dbReference>
<keyword evidence="1" id="KW-0472">Membrane</keyword>
<reference evidence="2" key="1">
    <citation type="submission" date="2023-06" db="EMBL/GenBank/DDBJ databases">
        <title>Genomic of Agaribacillus aureum.</title>
        <authorList>
            <person name="Wang G."/>
        </authorList>
    </citation>
    <scope>NUCLEOTIDE SEQUENCE</scope>
    <source>
        <strain evidence="2">BMA12</strain>
    </source>
</reference>
<sequence length="159" mass="18338">MEYLPFQSETIVLAHEAGEVYDRLIKVIKPLESNREQMPQQEKTSSYLFNGILKEDRFTISKIIKQPENFLPLISGRIEPTSAGCIIFLKYRMFFSTNLFLGFWSVVTFLMTLLFVISYSNYLYATVCLGFGIANYSIAIANFNAQIKQSKRLLHKVLD</sequence>
<keyword evidence="1" id="KW-0812">Transmembrane</keyword>
<dbReference type="RefSeq" id="WP_346760942.1">
    <property type="nucleotide sequence ID" value="NZ_JAUJEB010000007.1"/>
</dbReference>
<feature type="transmembrane region" description="Helical" evidence="1">
    <location>
        <begin position="123"/>
        <end position="143"/>
    </location>
</feature>
<comment type="caution">
    <text evidence="2">The sequence shown here is derived from an EMBL/GenBank/DDBJ whole genome shotgun (WGS) entry which is preliminary data.</text>
</comment>
<evidence type="ECO:0000313" key="2">
    <source>
        <dbReference type="EMBL" id="MDN5215603.1"/>
    </source>
</evidence>
<organism evidence="2 3">
    <name type="scientific">Agaribacillus aureus</name>
    <dbReference type="NCBI Taxonomy" id="3051825"/>
    <lineage>
        <taxon>Bacteria</taxon>
        <taxon>Pseudomonadati</taxon>
        <taxon>Bacteroidota</taxon>
        <taxon>Cytophagia</taxon>
        <taxon>Cytophagales</taxon>
        <taxon>Splendidivirgaceae</taxon>
        <taxon>Agaribacillus</taxon>
    </lineage>
</organism>
<keyword evidence="3" id="KW-1185">Reference proteome</keyword>
<gene>
    <name evidence="2" type="ORF">QQ020_26235</name>
</gene>
<protein>
    <submittedName>
        <fullName evidence="2">Uncharacterized protein</fullName>
    </submittedName>
</protein>
<dbReference type="Proteomes" id="UP001172083">
    <property type="component" value="Unassembled WGS sequence"/>
</dbReference>